<reference evidence="3 4" key="1">
    <citation type="submission" date="2022-01" db="EMBL/GenBank/DDBJ databases">
        <title>Desulfofustis limnae sp. nov., a novel mesophilic sulfate-reducing bacterium isolated from marsh soil.</title>
        <authorList>
            <person name="Watanabe M."/>
            <person name="Takahashi A."/>
            <person name="Kojima H."/>
            <person name="Fukui M."/>
        </authorList>
    </citation>
    <scope>NUCLEOTIDE SEQUENCE [LARGE SCALE GENOMIC DNA]</scope>
    <source>
        <strain evidence="3 4">PPLL</strain>
    </source>
</reference>
<dbReference type="RefSeq" id="WP_284151857.1">
    <property type="nucleotide sequence ID" value="NZ_AP025516.1"/>
</dbReference>
<dbReference type="InterPro" id="IPR002852">
    <property type="entry name" value="UPF0251"/>
</dbReference>
<dbReference type="Pfam" id="PF02001">
    <property type="entry name" value="DUF134"/>
    <property type="match status" value="1"/>
</dbReference>
<evidence type="ECO:0000256" key="1">
    <source>
        <dbReference type="ARBA" id="ARBA00009350"/>
    </source>
</evidence>
<dbReference type="PANTHER" id="PTHR37478:SF2">
    <property type="entry name" value="UPF0251 PROTEIN TK0562"/>
    <property type="match status" value="1"/>
</dbReference>
<evidence type="ECO:0000256" key="2">
    <source>
        <dbReference type="SAM" id="MobiDB-lite"/>
    </source>
</evidence>
<name>A0ABN6M6J1_9BACT</name>
<comment type="similarity">
    <text evidence="1">Belongs to the UPF0251 family.</text>
</comment>
<dbReference type="InterPro" id="IPR036388">
    <property type="entry name" value="WH-like_DNA-bd_sf"/>
</dbReference>
<evidence type="ECO:0000313" key="4">
    <source>
        <dbReference type="Proteomes" id="UP000830055"/>
    </source>
</evidence>
<protein>
    <submittedName>
        <fullName evidence="3">Uncharacterized protein</fullName>
    </submittedName>
</protein>
<dbReference type="Proteomes" id="UP000830055">
    <property type="component" value="Chromosome"/>
</dbReference>
<organism evidence="3 4">
    <name type="scientific">Desulfofustis limnaeus</name>
    <dbReference type="NCBI Taxonomy" id="2740163"/>
    <lineage>
        <taxon>Bacteria</taxon>
        <taxon>Pseudomonadati</taxon>
        <taxon>Thermodesulfobacteriota</taxon>
        <taxon>Desulfobulbia</taxon>
        <taxon>Desulfobulbales</taxon>
        <taxon>Desulfocapsaceae</taxon>
        <taxon>Desulfofustis</taxon>
    </lineage>
</organism>
<dbReference type="Gene3D" id="1.10.10.10">
    <property type="entry name" value="Winged helix-like DNA-binding domain superfamily/Winged helix DNA-binding domain"/>
    <property type="match status" value="1"/>
</dbReference>
<gene>
    <name evidence="3" type="ORF">DPPLL_28680</name>
</gene>
<dbReference type="EMBL" id="AP025516">
    <property type="protein sequence ID" value="BDD88503.1"/>
    <property type="molecule type" value="Genomic_DNA"/>
</dbReference>
<feature type="compositionally biased region" description="Basic residues" evidence="2">
    <location>
        <begin position="101"/>
        <end position="112"/>
    </location>
</feature>
<proteinExistence type="inferred from homology"/>
<sequence length="112" mass="12357">MPRPKKLRFVSHYPVISRYMPADGEPSGALELSVEGLEAIRLSDGEGYDHETAAQRMGVSRQTYGRVLAEARATVARALLDGKSLNIGGGHHCLNTPDCHGRRHRRRGGPRR</sequence>
<accession>A0ABN6M6J1</accession>
<dbReference type="PANTHER" id="PTHR37478">
    <property type="match status" value="1"/>
</dbReference>
<keyword evidence="4" id="KW-1185">Reference proteome</keyword>
<evidence type="ECO:0000313" key="3">
    <source>
        <dbReference type="EMBL" id="BDD88503.1"/>
    </source>
</evidence>
<feature type="region of interest" description="Disordered" evidence="2">
    <location>
        <begin position="88"/>
        <end position="112"/>
    </location>
</feature>